<evidence type="ECO:0000259" key="6">
    <source>
        <dbReference type="PROSITE" id="PS50937"/>
    </source>
</evidence>
<accession>A0A2N5M5L7</accession>
<reference evidence="7 8" key="1">
    <citation type="submission" date="2017-11" db="EMBL/GenBank/DDBJ databases">
        <title>Comparitive Functional Genomics of Dry Heat Resistant strains isolated from the Viking Spacecraft.</title>
        <authorList>
            <person name="Seuylemezian A."/>
            <person name="Cooper K."/>
            <person name="Vaishampayan P."/>
        </authorList>
    </citation>
    <scope>NUCLEOTIDE SEQUENCE [LARGE SCALE GENOMIC DNA]</scope>
    <source>
        <strain evidence="7 8">V1-29</strain>
    </source>
</reference>
<dbReference type="PROSITE" id="PS50937">
    <property type="entry name" value="HTH_MERR_2"/>
    <property type="match status" value="1"/>
</dbReference>
<dbReference type="GO" id="GO:0003677">
    <property type="term" value="F:DNA binding"/>
    <property type="evidence" value="ECO:0007669"/>
    <property type="project" value="UniProtKB-KW"/>
</dbReference>
<keyword evidence="1" id="KW-0678">Repressor</keyword>
<evidence type="ECO:0000256" key="4">
    <source>
        <dbReference type="ARBA" id="ARBA00023163"/>
    </source>
</evidence>
<dbReference type="EMBL" id="PGUY01000037">
    <property type="protein sequence ID" value="PLT29650.1"/>
    <property type="molecule type" value="Genomic_DNA"/>
</dbReference>
<evidence type="ECO:0000256" key="3">
    <source>
        <dbReference type="ARBA" id="ARBA00023125"/>
    </source>
</evidence>
<protein>
    <submittedName>
        <fullName evidence="7">MerR family transcriptional regulator</fullName>
    </submittedName>
</protein>
<dbReference type="Pfam" id="PF13411">
    <property type="entry name" value="MerR_1"/>
    <property type="match status" value="1"/>
</dbReference>
<keyword evidence="4" id="KW-0804">Transcription</keyword>
<dbReference type="PANTHER" id="PTHR30204">
    <property type="entry name" value="REDOX-CYCLING DRUG-SENSING TRANSCRIPTIONAL ACTIVATOR SOXR"/>
    <property type="match status" value="1"/>
</dbReference>
<keyword evidence="8" id="KW-1185">Reference proteome</keyword>
<evidence type="ECO:0000256" key="1">
    <source>
        <dbReference type="ARBA" id="ARBA00022491"/>
    </source>
</evidence>
<evidence type="ECO:0000256" key="2">
    <source>
        <dbReference type="ARBA" id="ARBA00023015"/>
    </source>
</evidence>
<keyword evidence="3" id="KW-0238">DNA-binding</keyword>
<evidence type="ECO:0000256" key="5">
    <source>
        <dbReference type="SAM" id="Coils"/>
    </source>
</evidence>
<dbReference type="RefSeq" id="WP_101642499.1">
    <property type="nucleotide sequence ID" value="NZ_PGUY01000037.1"/>
</dbReference>
<organism evidence="7 8">
    <name type="scientific">Peribacillus deserti</name>
    <dbReference type="NCBI Taxonomy" id="673318"/>
    <lineage>
        <taxon>Bacteria</taxon>
        <taxon>Bacillati</taxon>
        <taxon>Bacillota</taxon>
        <taxon>Bacilli</taxon>
        <taxon>Bacillales</taxon>
        <taxon>Bacillaceae</taxon>
        <taxon>Peribacillus</taxon>
    </lineage>
</organism>
<dbReference type="OrthoDB" id="9791488at2"/>
<evidence type="ECO:0000313" key="8">
    <source>
        <dbReference type="Proteomes" id="UP000234748"/>
    </source>
</evidence>
<dbReference type="CDD" id="cd04776">
    <property type="entry name" value="HTH_GnyR"/>
    <property type="match status" value="1"/>
</dbReference>
<dbReference type="SUPFAM" id="SSF46955">
    <property type="entry name" value="Putative DNA-binding domain"/>
    <property type="match status" value="1"/>
</dbReference>
<feature type="domain" description="HTH merR-type" evidence="6">
    <location>
        <begin position="1"/>
        <end position="69"/>
    </location>
</feature>
<feature type="coiled-coil region" evidence="5">
    <location>
        <begin position="91"/>
        <end position="118"/>
    </location>
</feature>
<dbReference type="GO" id="GO:0003700">
    <property type="term" value="F:DNA-binding transcription factor activity"/>
    <property type="evidence" value="ECO:0007669"/>
    <property type="project" value="InterPro"/>
</dbReference>
<dbReference type="PANTHER" id="PTHR30204:SF69">
    <property type="entry name" value="MERR-FAMILY TRANSCRIPTIONAL REGULATOR"/>
    <property type="match status" value="1"/>
</dbReference>
<name>A0A2N5M5L7_9BACI</name>
<keyword evidence="5" id="KW-0175">Coiled coil</keyword>
<sequence>MKTTREVAQMFQVSSRTLRYYEELGLLKPVRSEVNQRLFSNADCTRLKLIIRGKRFGFSLEEIKEMILLFDKDRTGKKQLERTIDYGREKIKEVDGRITELQEMKAEMEELIAQFTEKLGGKHIE</sequence>
<comment type="caution">
    <text evidence="7">The sequence shown here is derived from an EMBL/GenBank/DDBJ whole genome shotgun (WGS) entry which is preliminary data.</text>
</comment>
<proteinExistence type="predicted"/>
<dbReference type="AlphaFoldDB" id="A0A2N5M5L7"/>
<gene>
    <name evidence="7" type="ORF">CUU66_12150</name>
</gene>
<dbReference type="Proteomes" id="UP000234748">
    <property type="component" value="Unassembled WGS sequence"/>
</dbReference>
<dbReference type="InterPro" id="IPR000551">
    <property type="entry name" value="MerR-type_HTH_dom"/>
</dbReference>
<dbReference type="InterPro" id="IPR047057">
    <property type="entry name" value="MerR_fam"/>
</dbReference>
<dbReference type="InterPro" id="IPR009061">
    <property type="entry name" value="DNA-bd_dom_put_sf"/>
</dbReference>
<keyword evidence="2" id="KW-0805">Transcription regulation</keyword>
<dbReference type="Gene3D" id="1.10.1660.10">
    <property type="match status" value="1"/>
</dbReference>
<evidence type="ECO:0000313" key="7">
    <source>
        <dbReference type="EMBL" id="PLT29650.1"/>
    </source>
</evidence>
<dbReference type="SMART" id="SM00422">
    <property type="entry name" value="HTH_MERR"/>
    <property type="match status" value="1"/>
</dbReference>